<gene>
    <name evidence="3" type="ORF">DL762_009610</name>
</gene>
<dbReference type="InterPro" id="IPR050879">
    <property type="entry name" value="Acyltransferase_3"/>
</dbReference>
<feature type="transmembrane region" description="Helical" evidence="1">
    <location>
        <begin position="58"/>
        <end position="77"/>
    </location>
</feature>
<dbReference type="Pfam" id="PF01757">
    <property type="entry name" value="Acyl_transf_3"/>
    <property type="match status" value="1"/>
</dbReference>
<evidence type="ECO:0000313" key="4">
    <source>
        <dbReference type="Proteomes" id="UP000294003"/>
    </source>
</evidence>
<keyword evidence="1" id="KW-1133">Transmembrane helix</keyword>
<dbReference type="PANTHER" id="PTHR23028:SF134">
    <property type="entry name" value="PUTATIVE (AFU_ORTHOLOGUE AFUA_4G08520)-RELATED"/>
    <property type="match status" value="1"/>
</dbReference>
<name>A0ABY0GTQ9_9PEZI</name>
<evidence type="ECO:0000313" key="3">
    <source>
        <dbReference type="EMBL" id="RYO76909.1"/>
    </source>
</evidence>
<evidence type="ECO:0000259" key="2">
    <source>
        <dbReference type="Pfam" id="PF01757"/>
    </source>
</evidence>
<dbReference type="EMBL" id="QJNS01000528">
    <property type="protein sequence ID" value="RYO76909.1"/>
    <property type="molecule type" value="Genomic_DNA"/>
</dbReference>
<dbReference type="PANTHER" id="PTHR23028">
    <property type="entry name" value="ACETYLTRANSFERASE"/>
    <property type="match status" value="1"/>
</dbReference>
<feature type="transmembrane region" description="Helical" evidence="1">
    <location>
        <begin position="157"/>
        <end position="173"/>
    </location>
</feature>
<comment type="caution">
    <text evidence="3">The sequence shown here is derived from an EMBL/GenBank/DDBJ whole genome shotgun (WGS) entry which is preliminary data.</text>
</comment>
<accession>A0ABY0GTQ9</accession>
<protein>
    <recommendedName>
        <fullName evidence="2">Acyltransferase 3 domain-containing protein</fullName>
    </recommendedName>
</protein>
<reference evidence="3 4" key="1">
    <citation type="submission" date="2018-06" db="EMBL/GenBank/DDBJ databases">
        <title>Complete Genomes of Monosporascus.</title>
        <authorList>
            <person name="Robinson A.J."/>
            <person name="Natvig D.O."/>
        </authorList>
    </citation>
    <scope>NUCLEOTIDE SEQUENCE [LARGE SCALE GENOMIC DNA]</scope>
    <source>
        <strain evidence="3 4">CBS 609.92</strain>
    </source>
</reference>
<organism evidence="3 4">
    <name type="scientific">Monosporascus cannonballus</name>
    <dbReference type="NCBI Taxonomy" id="155416"/>
    <lineage>
        <taxon>Eukaryota</taxon>
        <taxon>Fungi</taxon>
        <taxon>Dikarya</taxon>
        <taxon>Ascomycota</taxon>
        <taxon>Pezizomycotina</taxon>
        <taxon>Sordariomycetes</taxon>
        <taxon>Xylariomycetidae</taxon>
        <taxon>Xylariales</taxon>
        <taxon>Xylariales incertae sedis</taxon>
        <taxon>Monosporascus</taxon>
    </lineage>
</organism>
<feature type="transmembrane region" description="Helical" evidence="1">
    <location>
        <begin position="20"/>
        <end position="37"/>
    </location>
</feature>
<feature type="transmembrane region" description="Helical" evidence="1">
    <location>
        <begin position="273"/>
        <end position="292"/>
    </location>
</feature>
<evidence type="ECO:0000256" key="1">
    <source>
        <dbReference type="SAM" id="Phobius"/>
    </source>
</evidence>
<feature type="domain" description="Acyltransferase 3" evidence="2">
    <location>
        <begin position="13"/>
        <end position="361"/>
    </location>
</feature>
<feature type="transmembrane region" description="Helical" evidence="1">
    <location>
        <begin position="133"/>
        <end position="152"/>
    </location>
</feature>
<keyword evidence="1" id="KW-0472">Membrane</keyword>
<proteinExistence type="predicted"/>
<dbReference type="InterPro" id="IPR002656">
    <property type="entry name" value="Acyl_transf_3_dom"/>
</dbReference>
<keyword evidence="1" id="KW-0812">Transmembrane</keyword>
<sequence length="444" mass="50077">MFWQLPIIRVLHSGRGSVTIFFIMSGYVVTVKTVSKIHKRQPDQVLHSLSGSLFRRAFRLYIPIIVSTLIILALVRLDAFQPDPTGRGAPPRAETLQEQLQHWYEHTVYMINPFRAITGRVALYSPPYDGHLWTIPVEFKGSVTVFTLLLAFARTRLWIRLAGVLALGCWLVQFGDFDQALFCAGLLLAEISCLVPLNKSASHTTSTTLSPYWHWRNCFAHAVRHAWTIALFILALHLLSYPEIQGPATPGFRTISKLVPGFYKGNWERIQQFWISVGSVLFIVALILSPPLHLPPMVRWRRNTSITTGIEASADPDSAALPPSSTTLETQHPLLQRPFTTRFAQYLGRISYSLYLAHGAVDHTVCVRWLNPAMAAWRRMEAVDAADAALARAWRDYCAQALCAALINTLVLIWVSDLFWRAIDARAVKVARWLWVRALVTGAE</sequence>
<keyword evidence="4" id="KW-1185">Reference proteome</keyword>
<dbReference type="Proteomes" id="UP000294003">
    <property type="component" value="Unassembled WGS sequence"/>
</dbReference>